<dbReference type="VEuPathDB" id="VectorBase:PPAI008810"/>
<evidence type="ECO:0000313" key="4">
    <source>
        <dbReference type="Proteomes" id="UP000092462"/>
    </source>
</evidence>
<dbReference type="PANTHER" id="PTHR11238">
    <property type="entry name" value="PROMININ ISOFORM D-RELATED"/>
    <property type="match status" value="1"/>
</dbReference>
<organism evidence="3 4">
    <name type="scientific">Phlebotomus papatasi</name>
    <name type="common">Sandfly</name>
    <dbReference type="NCBI Taxonomy" id="29031"/>
    <lineage>
        <taxon>Eukaryota</taxon>
        <taxon>Metazoa</taxon>
        <taxon>Ecdysozoa</taxon>
        <taxon>Arthropoda</taxon>
        <taxon>Hexapoda</taxon>
        <taxon>Insecta</taxon>
        <taxon>Pterygota</taxon>
        <taxon>Neoptera</taxon>
        <taxon>Endopterygota</taxon>
        <taxon>Diptera</taxon>
        <taxon>Nematocera</taxon>
        <taxon>Psychodoidea</taxon>
        <taxon>Psychodidae</taxon>
        <taxon>Phlebotomus</taxon>
        <taxon>Phlebotomus</taxon>
    </lineage>
</organism>
<keyword evidence="2" id="KW-0812">Transmembrane</keyword>
<feature type="transmembrane region" description="Helical" evidence="2">
    <location>
        <begin position="179"/>
        <end position="200"/>
    </location>
</feature>
<feature type="region of interest" description="Disordered" evidence="1">
    <location>
        <begin position="135"/>
        <end position="158"/>
    </location>
</feature>
<dbReference type="EMBL" id="AJVK01067853">
    <property type="status" value="NOT_ANNOTATED_CDS"/>
    <property type="molecule type" value="Genomic_DNA"/>
</dbReference>
<dbReference type="PANTHER" id="PTHR11238:SF9">
    <property type="entry name" value="PROMININ, ISOFORM D"/>
    <property type="match status" value="1"/>
</dbReference>
<keyword evidence="4" id="KW-1185">Reference proteome</keyword>
<sequence length="244" mass="26304">MQNGSGWSLVESPSTAFFDDFEDNDDPEAKPTGSYAISTLEVHEGAFHFTYLATFLSYITPHELPVGKLILPVSCVAELLRDVFRSRVSVPQLILEALKIESGFICLVGLFFLVGIIPLSILIAWSCAGKSTISQCDSQSGSEDTTTASSMVGTTPPPRSNLMAIDESLEDALNCRKRVLAGVLQFILIALLASIATMFVTNEQVASTGAGALTAETGDPQCELMHLQKQQWLGRRFSGEDGHA</sequence>
<evidence type="ECO:0008006" key="5">
    <source>
        <dbReference type="Google" id="ProtNLM"/>
    </source>
</evidence>
<evidence type="ECO:0000313" key="3">
    <source>
        <dbReference type="EnsemblMetazoa" id="PPAI008810-PA"/>
    </source>
</evidence>
<evidence type="ECO:0000256" key="1">
    <source>
        <dbReference type="SAM" id="MobiDB-lite"/>
    </source>
</evidence>
<keyword evidence="2" id="KW-1133">Transmembrane helix</keyword>
<feature type="compositionally biased region" description="Polar residues" evidence="1">
    <location>
        <begin position="135"/>
        <end position="153"/>
    </location>
</feature>
<keyword evidence="2" id="KW-0472">Membrane</keyword>
<name>A0A1B0DKL6_PHLPP</name>
<dbReference type="AlphaFoldDB" id="A0A1B0DKL6"/>
<dbReference type="VEuPathDB" id="VectorBase:PPAPM1_007485"/>
<evidence type="ECO:0000256" key="2">
    <source>
        <dbReference type="SAM" id="Phobius"/>
    </source>
</evidence>
<feature type="transmembrane region" description="Helical" evidence="2">
    <location>
        <begin position="102"/>
        <end position="125"/>
    </location>
</feature>
<proteinExistence type="predicted"/>
<dbReference type="EnsemblMetazoa" id="PPAI008810-RA">
    <property type="protein sequence ID" value="PPAI008810-PA"/>
    <property type="gene ID" value="PPAI008810"/>
</dbReference>
<accession>A0A1B0DKL6</accession>
<protein>
    <recommendedName>
        <fullName evidence="5">Transmembrane protein</fullName>
    </recommendedName>
</protein>
<reference evidence="3" key="1">
    <citation type="submission" date="2022-08" db="UniProtKB">
        <authorList>
            <consortium name="EnsemblMetazoa"/>
        </authorList>
    </citation>
    <scope>IDENTIFICATION</scope>
    <source>
        <strain evidence="3">Israel</strain>
    </source>
</reference>
<dbReference type="Proteomes" id="UP000092462">
    <property type="component" value="Unassembled WGS sequence"/>
</dbReference>